<proteinExistence type="predicted"/>
<dbReference type="AlphaFoldDB" id="A0A9C6TW91"/>
<keyword evidence="1" id="KW-1185">Reference proteome</keyword>
<gene>
    <name evidence="2" type="primary">LOC127746664</name>
</gene>
<dbReference type="InterPro" id="IPR021109">
    <property type="entry name" value="Peptidase_aspartic_dom_sf"/>
</dbReference>
<dbReference type="KEGG" id="adu:127746664"/>
<accession>A0A9C6TW91</accession>
<dbReference type="GeneID" id="127746664"/>
<dbReference type="Proteomes" id="UP000515211">
    <property type="component" value="Chromosome 4"/>
</dbReference>
<dbReference type="Gene3D" id="2.40.70.10">
    <property type="entry name" value="Acid Proteases"/>
    <property type="match status" value="1"/>
</dbReference>
<organism evidence="1 2">
    <name type="scientific">Arachis duranensis</name>
    <name type="common">Wild peanut</name>
    <dbReference type="NCBI Taxonomy" id="130453"/>
    <lineage>
        <taxon>Eukaryota</taxon>
        <taxon>Viridiplantae</taxon>
        <taxon>Streptophyta</taxon>
        <taxon>Embryophyta</taxon>
        <taxon>Tracheophyta</taxon>
        <taxon>Spermatophyta</taxon>
        <taxon>Magnoliopsida</taxon>
        <taxon>eudicotyledons</taxon>
        <taxon>Gunneridae</taxon>
        <taxon>Pentapetalae</taxon>
        <taxon>rosids</taxon>
        <taxon>fabids</taxon>
        <taxon>Fabales</taxon>
        <taxon>Fabaceae</taxon>
        <taxon>Papilionoideae</taxon>
        <taxon>50 kb inversion clade</taxon>
        <taxon>dalbergioids sensu lato</taxon>
        <taxon>Dalbergieae</taxon>
        <taxon>Pterocarpus clade</taxon>
        <taxon>Arachis</taxon>
    </lineage>
</organism>
<dbReference type="RefSeq" id="XP_052116558.1">
    <property type="nucleotide sequence ID" value="XM_052260598.1"/>
</dbReference>
<reference evidence="1" key="1">
    <citation type="journal article" date="2016" name="Nat. Genet.">
        <title>The genome sequences of Arachis duranensis and Arachis ipaensis, the diploid ancestors of cultivated peanut.</title>
        <authorList>
            <person name="Bertioli D.J."/>
            <person name="Cannon S.B."/>
            <person name="Froenicke L."/>
            <person name="Huang G."/>
            <person name="Farmer A.D."/>
            <person name="Cannon E.K."/>
            <person name="Liu X."/>
            <person name="Gao D."/>
            <person name="Clevenger J."/>
            <person name="Dash S."/>
            <person name="Ren L."/>
            <person name="Moretzsohn M.C."/>
            <person name="Shirasawa K."/>
            <person name="Huang W."/>
            <person name="Vidigal B."/>
            <person name="Abernathy B."/>
            <person name="Chu Y."/>
            <person name="Niederhuth C.E."/>
            <person name="Umale P."/>
            <person name="Araujo A.C."/>
            <person name="Kozik A."/>
            <person name="Kim K.D."/>
            <person name="Burow M.D."/>
            <person name="Varshney R.K."/>
            <person name="Wang X."/>
            <person name="Zhang X."/>
            <person name="Barkley N."/>
            <person name="Guimaraes P.M."/>
            <person name="Isobe S."/>
            <person name="Guo B."/>
            <person name="Liao B."/>
            <person name="Stalker H.T."/>
            <person name="Schmitz R.J."/>
            <person name="Scheffler B.E."/>
            <person name="Leal-Bertioli S.C."/>
            <person name="Xun X."/>
            <person name="Jackson S.A."/>
            <person name="Michelmore R."/>
            <person name="Ozias-Akins P."/>
        </authorList>
    </citation>
    <scope>NUCLEOTIDE SEQUENCE [LARGE SCALE GENOMIC DNA]</scope>
    <source>
        <strain evidence="1">cv. V14167</strain>
    </source>
</reference>
<sequence length="161" mass="17937">MILTKDCSAIIHNNLSKKMPDPINFQISCTTRSTTFEKALCDIGTGINLMPLSVMKKLIIQEAQPTRIALQMADKSLKQAHGIIENVLVKITELFLPTDFVILDMGKDAKNFMILGRPFLATGRAQIDVDKGELVMRMHEDYLVFNVFKPSSLSGEGGTYM</sequence>
<name>A0A9C6TW91_ARADU</name>
<evidence type="ECO:0000313" key="1">
    <source>
        <dbReference type="Proteomes" id="UP000515211"/>
    </source>
</evidence>
<protein>
    <submittedName>
        <fullName evidence="2">Uncharacterized protein LOC127746664</fullName>
    </submittedName>
</protein>
<dbReference type="PANTHER" id="PTHR33067:SF9">
    <property type="entry name" value="RNA-DIRECTED DNA POLYMERASE"/>
    <property type="match status" value="1"/>
</dbReference>
<dbReference type="CDD" id="cd00303">
    <property type="entry name" value="retropepsin_like"/>
    <property type="match status" value="1"/>
</dbReference>
<evidence type="ECO:0000313" key="2">
    <source>
        <dbReference type="RefSeq" id="XP_052116558.1"/>
    </source>
</evidence>
<dbReference type="PANTHER" id="PTHR33067">
    <property type="entry name" value="RNA-DIRECTED DNA POLYMERASE-RELATED"/>
    <property type="match status" value="1"/>
</dbReference>
<reference evidence="2" key="2">
    <citation type="submission" date="2025-08" db="UniProtKB">
        <authorList>
            <consortium name="RefSeq"/>
        </authorList>
    </citation>
    <scope>IDENTIFICATION</scope>
    <source>
        <tissue evidence="2">Whole plant</tissue>
    </source>
</reference>